<proteinExistence type="predicted"/>
<keyword evidence="4" id="KW-1185">Reference proteome</keyword>
<gene>
    <name evidence="3" type="ORF">NATSA_09670</name>
</gene>
<dbReference type="Proteomes" id="UP000673975">
    <property type="component" value="Unassembled WGS sequence"/>
</dbReference>
<comment type="caution">
    <text evidence="3">The sequence shown here is derived from an EMBL/GenBank/DDBJ whole genome shotgun (WGS) entry which is preliminary data.</text>
</comment>
<reference evidence="3" key="1">
    <citation type="submission" date="2021-02" db="EMBL/GenBank/DDBJ databases">
        <title>Natronogracilivirga saccharolytica gen. nov. sp. nov. a new anaerobic, haloalkiliphilic carbohydrate-fermenting bacterium from soda lake and proposing of Cyclonatronumiaceae fam. nov. in the phylum Balneolaeota.</title>
        <authorList>
            <person name="Zhilina T.N."/>
            <person name="Sorokin D.Y."/>
            <person name="Zavarzina D.G."/>
            <person name="Toshchakov S.V."/>
            <person name="Kublanov I.V."/>
        </authorList>
    </citation>
    <scope>NUCLEOTIDE SEQUENCE</scope>
    <source>
        <strain evidence="3">Z-1702</strain>
    </source>
</reference>
<dbReference type="RefSeq" id="WP_210512091.1">
    <property type="nucleotide sequence ID" value="NZ_JAFIDN010000007.1"/>
</dbReference>
<feature type="chain" id="PRO_5035286212" evidence="2">
    <location>
        <begin position="18"/>
        <end position="1081"/>
    </location>
</feature>
<accession>A0A8J7RSG1</accession>
<feature type="signal peptide" evidence="2">
    <location>
        <begin position="1"/>
        <end position="17"/>
    </location>
</feature>
<keyword evidence="2" id="KW-0732">Signal</keyword>
<dbReference type="AlphaFoldDB" id="A0A8J7RSG1"/>
<name>A0A8J7RSG1_9BACT</name>
<evidence type="ECO:0000313" key="3">
    <source>
        <dbReference type="EMBL" id="MBP3192929.1"/>
    </source>
</evidence>
<feature type="region of interest" description="Disordered" evidence="1">
    <location>
        <begin position="153"/>
        <end position="178"/>
    </location>
</feature>
<organism evidence="3 4">
    <name type="scientific">Natronogracilivirga saccharolytica</name>
    <dbReference type="NCBI Taxonomy" id="2812953"/>
    <lineage>
        <taxon>Bacteria</taxon>
        <taxon>Pseudomonadati</taxon>
        <taxon>Balneolota</taxon>
        <taxon>Balneolia</taxon>
        <taxon>Balneolales</taxon>
        <taxon>Cyclonatronaceae</taxon>
        <taxon>Natronogracilivirga</taxon>
    </lineage>
</organism>
<sequence>MKKVFAIAFLTAALLVACERPSSPDFQVNQEMEIPVFSDLSYRFVGEGSRAIIDTTRTDFRELFSAGDGGLVYFSSEFDFETGDLDNIIPALNVDPQSMDAELGLIEVDDFSSSFESDIGKIQNEPEAVDDQNNRVGTFELEYEAQGSAAFSDVVDQPGVSPGPGDPLPGSDPDQPPTTVIILDDDDLISAEIQQGSMQVEIANDLGFDLSEVEVTLLSDYSEENGTGSPVGTPLLFENLQHGSQDSGSIAFSDGDLLEASLALEVTTEWDDQNMSSDQGELHFRISDQRLRARNAVGNVRQQGLEPEKDDLKVSDPDFDYAVVSDDPEPGSPYELIVTIVNETELPVADSLISGMPVITIFNSDGEQLDGPGRFENESTPGADRLNQDETATAVFDLSGQKLTRDLTYEIDIGTTGGRNLTVDENDLIVITAETTELEFEEVRSAIDPQSDIILEDVKDVDGDFVEAEVEEGQIEVTFINESELPLTIDYLQFYNDQAFRAKNTGAFFDRGSQIGEIEGVEIPPMSEITEIIPLENTGISNRIAYEGTASSQGTAEPATVLSGDVIRTEMEGSVLLTSASSVLRPQEFTKSDASDISDEELLFTSPDHYVEIASGVLVIRDIENQIDLDVDTLIVSFPTIIKDRNGAYDPADSLWIELSGPDRIRRSSDAGAGQPGIRHDLDNYRIYAPDNKIPYHLSAVTEDTRTAAGNDTVRTVESHHAVSSLFEVENLELRRAFGKVTPRTELINEDEGDDGIIDIFNDNEAEITNIEDLEGFSERVSGISVTDPVINLFYDTNIGVEGEVIAAIVGVNEEGEKVFLSGKPGTDREAPPVDDPPALYADGNPIDRSNLISFELEPASGPGEKSRDNVVRFDAGTTNVDEFLSNFPVEVRFIGMVAANPDNKPGFIEDPVIFNTSMGIDIPVSFSTGDGDRATISDIIDADLSDLPDSQDDLSLTEAEFIITYVNGFPFDSEFTFEFLDASDNVITTSRGEPVESLSFTVDGATVNPETRFTERPKDGLTKITVSGEQADYLYRTRKIRLTGDLATSRDDISGEVKVRARDTITLSVNVNISTNLKVN</sequence>
<dbReference type="PROSITE" id="PS51257">
    <property type="entry name" value="PROKAR_LIPOPROTEIN"/>
    <property type="match status" value="1"/>
</dbReference>
<evidence type="ECO:0000256" key="2">
    <source>
        <dbReference type="SAM" id="SignalP"/>
    </source>
</evidence>
<evidence type="ECO:0000256" key="1">
    <source>
        <dbReference type="SAM" id="MobiDB-lite"/>
    </source>
</evidence>
<protein>
    <submittedName>
        <fullName evidence="3">Uncharacterized protein</fullName>
    </submittedName>
</protein>
<evidence type="ECO:0000313" key="4">
    <source>
        <dbReference type="Proteomes" id="UP000673975"/>
    </source>
</evidence>
<dbReference type="EMBL" id="JAFIDN010000007">
    <property type="protein sequence ID" value="MBP3192929.1"/>
    <property type="molecule type" value="Genomic_DNA"/>
</dbReference>